<organism evidence="2 3">
    <name type="scientific">Sorghum bicolor</name>
    <name type="common">Sorghum</name>
    <name type="synonym">Sorghum vulgare</name>
    <dbReference type="NCBI Taxonomy" id="4558"/>
    <lineage>
        <taxon>Eukaryota</taxon>
        <taxon>Viridiplantae</taxon>
        <taxon>Streptophyta</taxon>
        <taxon>Embryophyta</taxon>
        <taxon>Tracheophyta</taxon>
        <taxon>Spermatophyta</taxon>
        <taxon>Magnoliopsida</taxon>
        <taxon>Liliopsida</taxon>
        <taxon>Poales</taxon>
        <taxon>Poaceae</taxon>
        <taxon>PACMAD clade</taxon>
        <taxon>Panicoideae</taxon>
        <taxon>Andropogonodae</taxon>
        <taxon>Andropogoneae</taxon>
        <taxon>Sorghinae</taxon>
        <taxon>Sorghum</taxon>
    </lineage>
</organism>
<dbReference type="Gramene" id="OQU76874">
    <property type="protein sequence ID" value="OQU76874"/>
    <property type="gene ID" value="SORBI_3010G225950"/>
</dbReference>
<keyword evidence="3" id="KW-1185">Reference proteome</keyword>
<evidence type="ECO:0000313" key="3">
    <source>
        <dbReference type="Proteomes" id="UP000000768"/>
    </source>
</evidence>
<reference evidence="3" key="2">
    <citation type="journal article" date="2018" name="Plant J.">
        <title>The Sorghum bicolor reference genome: improved assembly, gene annotations, a transcriptome atlas, and signatures of genome organization.</title>
        <authorList>
            <person name="McCormick R.F."/>
            <person name="Truong S.K."/>
            <person name="Sreedasyam A."/>
            <person name="Jenkins J."/>
            <person name="Shu S."/>
            <person name="Sims D."/>
            <person name="Kennedy M."/>
            <person name="Amirebrahimi M."/>
            <person name="Weers B.D."/>
            <person name="McKinley B."/>
            <person name="Mattison A."/>
            <person name="Morishige D.T."/>
            <person name="Grimwood J."/>
            <person name="Schmutz J."/>
            <person name="Mullet J.E."/>
        </authorList>
    </citation>
    <scope>NUCLEOTIDE SEQUENCE [LARGE SCALE GENOMIC DNA]</scope>
    <source>
        <strain evidence="3">cv. BTx623</strain>
    </source>
</reference>
<name>A0A1W0VUE6_SORBI</name>
<dbReference type="Proteomes" id="UP000000768">
    <property type="component" value="Chromosome 10"/>
</dbReference>
<sequence length="110" mass="11633">MCPLVFVQLGRLSPSGNDSRSMLFTVRGPSLSPRVLDPRSSRCEGPSMATGAPDHAPRGTELSYLSPKSLLDQDSSALDWGRNTSPTTLLPRLPSLAVGAIIGTKESISP</sequence>
<reference evidence="2 3" key="1">
    <citation type="journal article" date="2009" name="Nature">
        <title>The Sorghum bicolor genome and the diversification of grasses.</title>
        <authorList>
            <person name="Paterson A.H."/>
            <person name="Bowers J.E."/>
            <person name="Bruggmann R."/>
            <person name="Dubchak I."/>
            <person name="Grimwood J."/>
            <person name="Gundlach H."/>
            <person name="Haberer G."/>
            <person name="Hellsten U."/>
            <person name="Mitros T."/>
            <person name="Poliakov A."/>
            <person name="Schmutz J."/>
            <person name="Spannagl M."/>
            <person name="Tang H."/>
            <person name="Wang X."/>
            <person name="Wicker T."/>
            <person name="Bharti A.K."/>
            <person name="Chapman J."/>
            <person name="Feltus F.A."/>
            <person name="Gowik U."/>
            <person name="Grigoriev I.V."/>
            <person name="Lyons E."/>
            <person name="Maher C.A."/>
            <person name="Martis M."/>
            <person name="Narechania A."/>
            <person name="Otillar R.P."/>
            <person name="Penning B.W."/>
            <person name="Salamov A.A."/>
            <person name="Wang Y."/>
            <person name="Zhang L."/>
            <person name="Carpita N.C."/>
            <person name="Freeling M."/>
            <person name="Gingle A.R."/>
            <person name="Hash C.T."/>
            <person name="Keller B."/>
            <person name="Klein P."/>
            <person name="Kresovich S."/>
            <person name="McCann M.C."/>
            <person name="Ming R."/>
            <person name="Peterson D.G."/>
            <person name="Mehboob-ur-Rahman"/>
            <person name="Ware D."/>
            <person name="Westhoff P."/>
            <person name="Mayer K.F."/>
            <person name="Messing J."/>
            <person name="Rokhsar D.S."/>
        </authorList>
    </citation>
    <scope>NUCLEOTIDE SEQUENCE [LARGE SCALE GENOMIC DNA]</scope>
    <source>
        <strain evidence="3">cv. BTx623</strain>
    </source>
</reference>
<dbReference type="ExpressionAtlas" id="A0A1W0VUE6">
    <property type="expression patterns" value="baseline"/>
</dbReference>
<protein>
    <submittedName>
        <fullName evidence="2">Uncharacterized protein</fullName>
    </submittedName>
</protein>
<accession>A0A1W0VUE6</accession>
<dbReference type="AlphaFoldDB" id="A0A1W0VUE6"/>
<evidence type="ECO:0000313" key="2">
    <source>
        <dbReference type="EMBL" id="OQU76874.1"/>
    </source>
</evidence>
<evidence type="ECO:0000256" key="1">
    <source>
        <dbReference type="SAM" id="MobiDB-lite"/>
    </source>
</evidence>
<feature type="region of interest" description="Disordered" evidence="1">
    <location>
        <begin position="29"/>
        <end position="62"/>
    </location>
</feature>
<proteinExistence type="predicted"/>
<dbReference type="EMBL" id="CM000769">
    <property type="protein sequence ID" value="OQU76874.1"/>
    <property type="molecule type" value="Genomic_DNA"/>
</dbReference>
<gene>
    <name evidence="2" type="ORF">SORBI_3010G225950</name>
</gene>